<protein>
    <submittedName>
        <fullName evidence="1">Uncharacterized protein</fullName>
    </submittedName>
</protein>
<evidence type="ECO:0000313" key="2">
    <source>
        <dbReference type="Proteomes" id="UP000005801"/>
    </source>
</evidence>
<dbReference type="OrthoDB" id="5530530at2"/>
<accession>A6FWW2</accession>
<evidence type="ECO:0000313" key="1">
    <source>
        <dbReference type="EMBL" id="EDM81786.1"/>
    </source>
</evidence>
<keyword evidence="2" id="KW-1185">Reference proteome</keyword>
<organism evidence="1 2">
    <name type="scientific">Plesiocystis pacifica SIR-1</name>
    <dbReference type="NCBI Taxonomy" id="391625"/>
    <lineage>
        <taxon>Bacteria</taxon>
        <taxon>Pseudomonadati</taxon>
        <taxon>Myxococcota</taxon>
        <taxon>Polyangia</taxon>
        <taxon>Nannocystales</taxon>
        <taxon>Nannocystaceae</taxon>
        <taxon>Plesiocystis</taxon>
    </lineage>
</organism>
<dbReference type="AlphaFoldDB" id="A6FWW2"/>
<dbReference type="EMBL" id="ABCS01000001">
    <property type="protein sequence ID" value="EDM81786.1"/>
    <property type="molecule type" value="Genomic_DNA"/>
</dbReference>
<comment type="caution">
    <text evidence="1">The sequence shown here is derived from an EMBL/GenBank/DDBJ whole genome shotgun (WGS) entry which is preliminary data.</text>
</comment>
<sequence length="140" mass="15787">MVEALLPCRSISLMQLPEHFGRRQHAELLRVIDERFRAMEPFAVVIDGSTLVSGDPGVEYRKLWTPRQLLYFQAFLKGVAFVLGTHGDRGRIEVLSRLLPVDLAPYTFASTHVDALAWCTSKLNVGYDVGRFDTIPVDLN</sequence>
<reference evidence="1 2" key="1">
    <citation type="submission" date="2007-06" db="EMBL/GenBank/DDBJ databases">
        <authorList>
            <person name="Shimkets L."/>
            <person name="Ferriera S."/>
            <person name="Johnson J."/>
            <person name="Kravitz S."/>
            <person name="Beeson K."/>
            <person name="Sutton G."/>
            <person name="Rogers Y.-H."/>
            <person name="Friedman R."/>
            <person name="Frazier M."/>
            <person name="Venter J.C."/>
        </authorList>
    </citation>
    <scope>NUCLEOTIDE SEQUENCE [LARGE SCALE GENOMIC DNA]</scope>
    <source>
        <strain evidence="1 2">SIR-1</strain>
    </source>
</reference>
<dbReference type="RefSeq" id="WP_006968961.1">
    <property type="nucleotide sequence ID" value="NZ_ABCS01000001.1"/>
</dbReference>
<name>A6FWW2_9BACT</name>
<proteinExistence type="predicted"/>
<dbReference type="Proteomes" id="UP000005801">
    <property type="component" value="Unassembled WGS sequence"/>
</dbReference>
<gene>
    <name evidence="1" type="ORF">PPSIR1_04948</name>
</gene>